<proteinExistence type="predicted"/>
<name>A0A0J7KHV3_LASNI</name>
<dbReference type="EMBL" id="LBMM01007113">
    <property type="protein sequence ID" value="KMQ90028.1"/>
    <property type="molecule type" value="Genomic_DNA"/>
</dbReference>
<evidence type="ECO:0000313" key="2">
    <source>
        <dbReference type="EMBL" id="KMQ90028.1"/>
    </source>
</evidence>
<sequence length="197" mass="21675">MLGTGLAFSLISSTAFARNEVDHHVKHLAQENSQVQGNGSLDGMMELQRQNDSIRNSIVAPEWERDLQLKNMAFQNQMTDQQVAIKEKNLEVAQKETEIEAEKQNIENSRVTTNAKASRTIAQGETYRGQADAYRGQGDAYRGQRDAYRGEADAYRGQGEAYKGVGKSFKNGKSKMDLITAGGPSVTVPVINAPIKP</sequence>
<accession>A0A0J7KHV3</accession>
<evidence type="ECO:0000313" key="3">
    <source>
        <dbReference type="Proteomes" id="UP000036403"/>
    </source>
</evidence>
<comment type="caution">
    <text evidence="2">The sequence shown here is derived from an EMBL/GenBank/DDBJ whole genome shotgun (WGS) entry which is preliminary data.</text>
</comment>
<dbReference type="PaxDb" id="67767-A0A0J7KHV3"/>
<dbReference type="AlphaFoldDB" id="A0A0J7KHV3"/>
<keyword evidence="1" id="KW-0175">Coiled coil</keyword>
<reference evidence="2 3" key="1">
    <citation type="submission" date="2015-04" db="EMBL/GenBank/DDBJ databases">
        <title>Lasius niger genome sequencing.</title>
        <authorList>
            <person name="Konorov E.A."/>
            <person name="Nikitin M.A."/>
            <person name="Kirill M.V."/>
            <person name="Chang P."/>
        </authorList>
    </citation>
    <scope>NUCLEOTIDE SEQUENCE [LARGE SCALE GENOMIC DNA]</scope>
    <source>
        <tissue evidence="2">Whole</tissue>
    </source>
</reference>
<feature type="coiled-coil region" evidence="1">
    <location>
        <begin position="76"/>
        <end position="112"/>
    </location>
</feature>
<dbReference type="Proteomes" id="UP000036403">
    <property type="component" value="Unassembled WGS sequence"/>
</dbReference>
<evidence type="ECO:0000256" key="1">
    <source>
        <dbReference type="SAM" id="Coils"/>
    </source>
</evidence>
<keyword evidence="3" id="KW-1185">Reference proteome</keyword>
<organism evidence="2 3">
    <name type="scientific">Lasius niger</name>
    <name type="common">Black garden ant</name>
    <dbReference type="NCBI Taxonomy" id="67767"/>
    <lineage>
        <taxon>Eukaryota</taxon>
        <taxon>Metazoa</taxon>
        <taxon>Ecdysozoa</taxon>
        <taxon>Arthropoda</taxon>
        <taxon>Hexapoda</taxon>
        <taxon>Insecta</taxon>
        <taxon>Pterygota</taxon>
        <taxon>Neoptera</taxon>
        <taxon>Endopterygota</taxon>
        <taxon>Hymenoptera</taxon>
        <taxon>Apocrita</taxon>
        <taxon>Aculeata</taxon>
        <taxon>Formicoidea</taxon>
        <taxon>Formicidae</taxon>
        <taxon>Formicinae</taxon>
        <taxon>Lasius</taxon>
        <taxon>Lasius</taxon>
    </lineage>
</organism>
<gene>
    <name evidence="2" type="ORF">RF55_10269</name>
</gene>
<protein>
    <submittedName>
        <fullName evidence="2">Hematopoietic lineage cell-specific protein</fullName>
    </submittedName>
</protein>